<dbReference type="Pfam" id="PF11139">
    <property type="entry name" value="SfLAP"/>
    <property type="match status" value="1"/>
</dbReference>
<feature type="transmembrane region" description="Helical" evidence="1">
    <location>
        <begin position="46"/>
        <end position="65"/>
    </location>
</feature>
<dbReference type="AlphaFoldDB" id="M0MYH7"/>
<reference evidence="2 3" key="1">
    <citation type="journal article" date="2014" name="PLoS Genet.">
        <title>Phylogenetically driven sequencing of extremely halophilic archaea reveals strategies for static and dynamic osmo-response.</title>
        <authorList>
            <person name="Becker E.A."/>
            <person name="Seitzer P.M."/>
            <person name="Tritt A."/>
            <person name="Larsen D."/>
            <person name="Krusor M."/>
            <person name="Yao A.I."/>
            <person name="Wu D."/>
            <person name="Madern D."/>
            <person name="Eisen J.A."/>
            <person name="Darling A.E."/>
            <person name="Facciotti M.T."/>
        </authorList>
    </citation>
    <scope>NUCLEOTIDE SEQUENCE [LARGE SCALE GENOMIC DNA]</scope>
    <source>
        <strain evidence="2 3">DSM 8989</strain>
    </source>
</reference>
<accession>M0MYH7</accession>
<name>M0MYH7_9EURY</name>
<feature type="transmembrane region" description="Helical" evidence="1">
    <location>
        <begin position="117"/>
        <end position="142"/>
    </location>
</feature>
<feature type="transmembrane region" description="Helical" evidence="1">
    <location>
        <begin position="154"/>
        <end position="174"/>
    </location>
</feature>
<dbReference type="InterPro" id="IPR021315">
    <property type="entry name" value="Gap/Sap"/>
</dbReference>
<evidence type="ECO:0000313" key="2">
    <source>
        <dbReference type="EMBL" id="EMA50651.1"/>
    </source>
</evidence>
<organism evidence="2 3">
    <name type="scientific">Halococcus salifodinae DSM 8989</name>
    <dbReference type="NCBI Taxonomy" id="1227456"/>
    <lineage>
        <taxon>Archaea</taxon>
        <taxon>Methanobacteriati</taxon>
        <taxon>Methanobacteriota</taxon>
        <taxon>Stenosarchaea group</taxon>
        <taxon>Halobacteria</taxon>
        <taxon>Halobacteriales</taxon>
        <taxon>Halococcaceae</taxon>
        <taxon>Halococcus</taxon>
    </lineage>
</organism>
<evidence type="ECO:0000256" key="1">
    <source>
        <dbReference type="SAM" id="Phobius"/>
    </source>
</evidence>
<proteinExistence type="predicted"/>
<feature type="transmembrane region" description="Helical" evidence="1">
    <location>
        <begin position="12"/>
        <end position="34"/>
    </location>
</feature>
<protein>
    <recommendedName>
        <fullName evidence="4">Sap, sulfolipid-1-addressing protein</fullName>
    </recommendedName>
</protein>
<comment type="caution">
    <text evidence="2">The sequence shown here is derived from an EMBL/GenBank/DDBJ whole genome shotgun (WGS) entry which is preliminary data.</text>
</comment>
<keyword evidence="1" id="KW-0812">Transmembrane</keyword>
<keyword evidence="1" id="KW-1133">Transmembrane helix</keyword>
<evidence type="ECO:0000313" key="3">
    <source>
        <dbReference type="Proteomes" id="UP000011625"/>
    </source>
</evidence>
<evidence type="ECO:0008006" key="4">
    <source>
        <dbReference type="Google" id="ProtNLM"/>
    </source>
</evidence>
<sequence length="214" mass="22578">MATRGGSTVVSFLTVLPLAVVMIAGPQILSAIFLATSEGWQRNSGVFVLGAALSISLVVAATFFLGVGATGQGLSGGTLNVIILVLLLIAMVRTFLGRGQSEPPKWMGRLQAATPQFSFRLGFLLLGFFPTDIITSVTVGSYLAAHDFPLTDAIPFVLVTLVLLASPSLGMVVLGERAEAILPKIRDWMNTNSWIVSEVVILFFVASILNGLLG</sequence>
<dbReference type="EMBL" id="AOME01000070">
    <property type="protein sequence ID" value="EMA50651.1"/>
    <property type="molecule type" value="Genomic_DNA"/>
</dbReference>
<keyword evidence="3" id="KW-1185">Reference proteome</keyword>
<feature type="transmembrane region" description="Helical" evidence="1">
    <location>
        <begin position="77"/>
        <end position="96"/>
    </location>
</feature>
<keyword evidence="1" id="KW-0472">Membrane</keyword>
<dbReference type="STRING" id="1227456.C450_13272"/>
<gene>
    <name evidence="2" type="ORF">C450_13272</name>
</gene>
<dbReference type="PATRIC" id="fig|1227456.3.peg.2685"/>
<dbReference type="Proteomes" id="UP000011625">
    <property type="component" value="Unassembled WGS sequence"/>
</dbReference>
<feature type="transmembrane region" description="Helical" evidence="1">
    <location>
        <begin position="194"/>
        <end position="213"/>
    </location>
</feature>